<evidence type="ECO:0000313" key="4">
    <source>
        <dbReference type="Proteomes" id="UP000070659"/>
    </source>
</evidence>
<evidence type="ECO:0000313" key="3">
    <source>
        <dbReference type="Proteomes" id="UP000070598"/>
    </source>
</evidence>
<dbReference type="AlphaFoldDB" id="A0A132NH08"/>
<protein>
    <recommendedName>
        <fullName evidence="5">WXG100 family type VII secretion target</fullName>
    </recommendedName>
</protein>
<gene>
    <name evidence="1" type="ORF">TH66_05255</name>
    <name evidence="2" type="ORF">TR74_10035</name>
</gene>
<proteinExistence type="predicted"/>
<dbReference type="InterPro" id="IPR036689">
    <property type="entry name" value="ESAT-6-like_sf"/>
</dbReference>
<dbReference type="Gene3D" id="1.10.287.1060">
    <property type="entry name" value="ESAT-6-like"/>
    <property type="match status" value="1"/>
</dbReference>
<evidence type="ECO:0000313" key="2">
    <source>
        <dbReference type="EMBL" id="KWX09359.1"/>
    </source>
</evidence>
<dbReference type="EMBL" id="JYIJ01000013">
    <property type="protein sequence ID" value="KWX05127.1"/>
    <property type="molecule type" value="Genomic_DNA"/>
</dbReference>
<dbReference type="Proteomes" id="UP000070659">
    <property type="component" value="Unassembled WGS sequence"/>
</dbReference>
<sequence>MSDQVEISPESLRAASRGMRRCAEDFAAAVDRLRGRVLGAGSPWGGDEFGTLFGTAYTGCTELGLRALDHLAGQLGDVAEALGRMAANTQGTDEANAAGFRRLEGGVR</sequence>
<reference evidence="2 4" key="2">
    <citation type="submission" date="2015-02" db="EMBL/GenBank/DDBJ databases">
        <title>Physiological reanalysis, assessment of diazotrophy, and genome sequences of multiple isolates of Streptomyces thermoautotrophicus.</title>
        <authorList>
            <person name="MacKellar D.C."/>
            <person name="Lieber L."/>
            <person name="Norman J."/>
            <person name="Bolger A."/>
            <person name="Tobin C."/>
            <person name="Murray J.W."/>
            <person name="Prell J."/>
        </authorList>
    </citation>
    <scope>NUCLEOTIDE SEQUENCE [LARGE SCALE GENOMIC DNA]</scope>
    <source>
        <strain evidence="2 4">UBT1</strain>
    </source>
</reference>
<evidence type="ECO:0000313" key="1">
    <source>
        <dbReference type="EMBL" id="KWX05127.1"/>
    </source>
</evidence>
<dbReference type="PATRIC" id="fig|1469144.8.peg.4687"/>
<dbReference type="RefSeq" id="WP_067068771.1">
    <property type="nucleotide sequence ID" value="NZ_JYIJ01000013.1"/>
</dbReference>
<evidence type="ECO:0008006" key="5">
    <source>
        <dbReference type="Google" id="ProtNLM"/>
    </source>
</evidence>
<reference evidence="3" key="1">
    <citation type="submission" date="2015-02" db="EMBL/GenBank/DDBJ databases">
        <title>Physiological reanalysis, assessment of diazotrophy, and genome sequences of multiple isolates of Streptomyces thermoautotrophicus.</title>
        <authorList>
            <person name="MacKellar D.C."/>
            <person name="Lieber L."/>
            <person name="Norman J."/>
            <person name="Bolger A."/>
            <person name="Tobin C."/>
            <person name="Murray J.W."/>
            <person name="Friesen M."/>
            <person name="Prell J."/>
        </authorList>
    </citation>
    <scope>NUCLEOTIDE SEQUENCE [LARGE SCALE GENOMIC DNA]</scope>
    <source>
        <strain evidence="3">UBT1</strain>
    </source>
</reference>
<dbReference type="Proteomes" id="UP000070598">
    <property type="component" value="Unassembled WGS sequence"/>
</dbReference>
<comment type="caution">
    <text evidence="2">The sequence shown here is derived from an EMBL/GenBank/DDBJ whole genome shotgun (WGS) entry which is preliminary data.</text>
</comment>
<organism evidence="2 3">
    <name type="scientific">Carbonactinospora thermoautotrophica</name>
    <dbReference type="NCBI Taxonomy" id="1469144"/>
    <lineage>
        <taxon>Bacteria</taxon>
        <taxon>Bacillati</taxon>
        <taxon>Actinomycetota</taxon>
        <taxon>Actinomycetes</taxon>
        <taxon>Kitasatosporales</taxon>
        <taxon>Carbonactinosporaceae</taxon>
        <taxon>Carbonactinospora</taxon>
    </lineage>
</organism>
<dbReference type="SUPFAM" id="SSF140453">
    <property type="entry name" value="EsxAB dimer-like"/>
    <property type="match status" value="1"/>
</dbReference>
<dbReference type="EMBL" id="JYIK01000831">
    <property type="protein sequence ID" value="KWX09359.1"/>
    <property type="molecule type" value="Genomic_DNA"/>
</dbReference>
<name>A0A132NH08_9ACTN</name>
<accession>A0A132NH08</accession>